<dbReference type="InterPro" id="IPR009003">
    <property type="entry name" value="Peptidase_S1_PA"/>
</dbReference>
<dbReference type="GO" id="GO:0004252">
    <property type="term" value="F:serine-type endopeptidase activity"/>
    <property type="evidence" value="ECO:0007669"/>
    <property type="project" value="InterPro"/>
</dbReference>
<dbReference type="InterPro" id="IPR043504">
    <property type="entry name" value="Peptidase_S1_PA_chymotrypsin"/>
</dbReference>
<evidence type="ECO:0000313" key="2">
    <source>
        <dbReference type="Proteomes" id="UP000308705"/>
    </source>
</evidence>
<dbReference type="Pfam" id="PF13365">
    <property type="entry name" value="Trypsin_2"/>
    <property type="match status" value="1"/>
</dbReference>
<keyword evidence="2" id="KW-1185">Reference proteome</keyword>
<dbReference type="Gene3D" id="2.40.10.10">
    <property type="entry name" value="Trypsin-like serine proteases"/>
    <property type="match status" value="2"/>
</dbReference>
<dbReference type="AlphaFoldDB" id="A0A4U3MCC6"/>
<dbReference type="OrthoDB" id="9766361at2"/>
<dbReference type="PANTHER" id="PTHR43019:SF23">
    <property type="entry name" value="PROTEASE DO-LIKE 5, CHLOROPLASTIC"/>
    <property type="match status" value="1"/>
</dbReference>
<name>A0A4U3MCC6_9ACTN</name>
<evidence type="ECO:0000313" key="1">
    <source>
        <dbReference type="EMBL" id="TKK85367.1"/>
    </source>
</evidence>
<dbReference type="RefSeq" id="WP_137249701.1">
    <property type="nucleotide sequence ID" value="NZ_SZQA01000028.1"/>
</dbReference>
<dbReference type="PRINTS" id="PR00834">
    <property type="entry name" value="PROTEASES2C"/>
</dbReference>
<organism evidence="1 2">
    <name type="scientific">Herbidospora galbida</name>
    <dbReference type="NCBI Taxonomy" id="2575442"/>
    <lineage>
        <taxon>Bacteria</taxon>
        <taxon>Bacillati</taxon>
        <taxon>Actinomycetota</taxon>
        <taxon>Actinomycetes</taxon>
        <taxon>Streptosporangiales</taxon>
        <taxon>Streptosporangiaceae</taxon>
        <taxon>Herbidospora</taxon>
    </lineage>
</organism>
<dbReference type="SUPFAM" id="SSF50494">
    <property type="entry name" value="Trypsin-like serine proteases"/>
    <property type="match status" value="1"/>
</dbReference>
<accession>A0A4U3MCC6</accession>
<dbReference type="InterPro" id="IPR001940">
    <property type="entry name" value="Peptidase_S1C"/>
</dbReference>
<dbReference type="EMBL" id="SZQA01000028">
    <property type="protein sequence ID" value="TKK85367.1"/>
    <property type="molecule type" value="Genomic_DNA"/>
</dbReference>
<sequence length="246" mass="25371">MIGKLLGLAALIAVAGCGQEVQPPTRAVPTAAKATPSASASVPAEVAAHRPNVVRLTATTPSCAGDRRMGTGFAYSPDRVLTAAHVVAGAESPITVTDADGRRHRGDVVVFDPKRDVAVLRVAGLDADFLDFDSVDPGDRATFAAYSKDGKFTVRSGEAGPPRPALVNDLYNERAVSREVLVLTAAVDPGMSGGPLFGPHGDVVGMIFAANLDQPGSSYILTTREIARPAADGLRATAPVSTRECA</sequence>
<dbReference type="Proteomes" id="UP000308705">
    <property type="component" value="Unassembled WGS sequence"/>
</dbReference>
<proteinExistence type="predicted"/>
<comment type="caution">
    <text evidence="1">The sequence shown here is derived from an EMBL/GenBank/DDBJ whole genome shotgun (WGS) entry which is preliminary data.</text>
</comment>
<reference evidence="1 2" key="1">
    <citation type="submission" date="2019-04" db="EMBL/GenBank/DDBJ databases">
        <title>Herbidospora sp. NEAU-GS14.nov., a novel actinomycete isolated from soil.</title>
        <authorList>
            <person name="Han L."/>
        </authorList>
    </citation>
    <scope>NUCLEOTIDE SEQUENCE [LARGE SCALE GENOMIC DNA]</scope>
    <source>
        <strain evidence="1 2">NEAU-GS14</strain>
    </source>
</reference>
<gene>
    <name evidence="1" type="ORF">FDA94_26010</name>
</gene>
<dbReference type="GO" id="GO:0006508">
    <property type="term" value="P:proteolysis"/>
    <property type="evidence" value="ECO:0007669"/>
    <property type="project" value="InterPro"/>
</dbReference>
<dbReference type="PROSITE" id="PS51257">
    <property type="entry name" value="PROKAR_LIPOPROTEIN"/>
    <property type="match status" value="1"/>
</dbReference>
<dbReference type="PANTHER" id="PTHR43019">
    <property type="entry name" value="SERINE ENDOPROTEASE DEGS"/>
    <property type="match status" value="1"/>
</dbReference>
<protein>
    <submittedName>
        <fullName evidence="1">Trypsin-like peptidase domain-containing protein</fullName>
    </submittedName>
</protein>